<dbReference type="Pfam" id="PF00069">
    <property type="entry name" value="Pkinase"/>
    <property type="match status" value="1"/>
</dbReference>
<dbReference type="EMBL" id="JAQQWI010000006">
    <property type="protein sequence ID" value="KAK8033457.1"/>
    <property type="molecule type" value="Genomic_DNA"/>
</dbReference>
<dbReference type="Gene3D" id="3.30.200.20">
    <property type="entry name" value="Phosphorylase Kinase, domain 1"/>
    <property type="match status" value="1"/>
</dbReference>
<keyword evidence="19" id="KW-1185">Reference proteome</keyword>
<feature type="domain" description="Protein kinase" evidence="17">
    <location>
        <begin position="69"/>
        <end position="491"/>
    </location>
</feature>
<dbReference type="SUPFAM" id="SSF56112">
    <property type="entry name" value="Protein kinase-like (PK-like)"/>
    <property type="match status" value="1"/>
</dbReference>
<evidence type="ECO:0000256" key="5">
    <source>
        <dbReference type="ARBA" id="ARBA00019973"/>
    </source>
</evidence>
<dbReference type="InterPro" id="IPR000719">
    <property type="entry name" value="Prot_kinase_dom"/>
</dbReference>
<evidence type="ECO:0000256" key="11">
    <source>
        <dbReference type="ARBA" id="ARBA00030980"/>
    </source>
</evidence>
<dbReference type="PROSITE" id="PS50011">
    <property type="entry name" value="PROTEIN_KINASE_DOM"/>
    <property type="match status" value="1"/>
</dbReference>
<organism evidence="18 19">
    <name type="scientific">Apiospora marii</name>
    <dbReference type="NCBI Taxonomy" id="335849"/>
    <lineage>
        <taxon>Eukaryota</taxon>
        <taxon>Fungi</taxon>
        <taxon>Dikarya</taxon>
        <taxon>Ascomycota</taxon>
        <taxon>Pezizomycotina</taxon>
        <taxon>Sordariomycetes</taxon>
        <taxon>Xylariomycetidae</taxon>
        <taxon>Amphisphaeriales</taxon>
        <taxon>Apiosporaceae</taxon>
        <taxon>Apiospora</taxon>
    </lineage>
</organism>
<evidence type="ECO:0000256" key="13">
    <source>
        <dbReference type="ARBA" id="ARBA00047899"/>
    </source>
</evidence>
<keyword evidence="7" id="KW-0808">Transferase</keyword>
<evidence type="ECO:0000259" key="17">
    <source>
        <dbReference type="PROSITE" id="PS50011"/>
    </source>
</evidence>
<dbReference type="EC" id="2.7.11.1" evidence="3"/>
<evidence type="ECO:0000256" key="14">
    <source>
        <dbReference type="ARBA" id="ARBA00048679"/>
    </source>
</evidence>
<keyword evidence="6" id="KW-0723">Serine/threonine-protein kinase</keyword>
<keyword evidence="9" id="KW-0418">Kinase</keyword>
<comment type="subunit">
    <text evidence="2">Component of the EKC/KEOPS complex composed of at least BUD32, CGI121, GON7, KAE1 and PCC1; the whole complex dimerizes.</text>
</comment>
<comment type="function">
    <text evidence="1">Component of the EKC/KEOPS complex that is required for the formation of a threonylcarbamoyl group on adenosine at position 37 (t(6)A37) in tRNAs that read codons beginning with adenine. The complex is probably involved in the transfer of the threonylcarbamoyl moiety of threonylcarbamoyl-AMP (TC-AMP) to the N6 group of A37. BUD32 has ATPase activity in the context of the EKC/KEOPS complex and likely plays a supporting role to the catalytic subunit KAE1. The EKC/KEOPS complex also promotes both telomere uncapping and telomere elongation. The complex is required for efficient recruitment of transcriptional coactivators.</text>
</comment>
<dbReference type="InterPro" id="IPR051175">
    <property type="entry name" value="CLK_kinases"/>
</dbReference>
<dbReference type="PANTHER" id="PTHR45646">
    <property type="entry name" value="SERINE/THREONINE-PROTEIN KINASE DOA-RELATED"/>
    <property type="match status" value="1"/>
</dbReference>
<evidence type="ECO:0000256" key="3">
    <source>
        <dbReference type="ARBA" id="ARBA00012513"/>
    </source>
</evidence>
<feature type="binding site" evidence="15">
    <location>
        <position position="98"/>
    </location>
    <ligand>
        <name>ATP</name>
        <dbReference type="ChEBI" id="CHEBI:30616"/>
    </ligand>
</feature>
<evidence type="ECO:0000256" key="15">
    <source>
        <dbReference type="PROSITE-ProRule" id="PRU10141"/>
    </source>
</evidence>
<evidence type="ECO:0000313" key="18">
    <source>
        <dbReference type="EMBL" id="KAK8033457.1"/>
    </source>
</evidence>
<feature type="region of interest" description="Disordered" evidence="16">
    <location>
        <begin position="493"/>
        <end position="516"/>
    </location>
</feature>
<keyword evidence="8 15" id="KW-0547">Nucleotide-binding</keyword>
<evidence type="ECO:0000256" key="6">
    <source>
        <dbReference type="ARBA" id="ARBA00022527"/>
    </source>
</evidence>
<sequence length="516" mass="58550">MSTTPSPTETGSAPAEKPSWTTPDDEEVQKYIPKYEVVGDWEYEVEDAELYEPGGLDPILLYTTIGDRFEFIHKLGHGGYSTVWLARDREQNRWRALKIVVSSHSSEDSGELLAKRLLGENGIGLEEAVAHHILLPEEHFYIEGPNGRHLVLVLPLLGPTLPQWLEFNEHKDDVKRKLCRQMIEAIEFLQSQGLCHGDFRPRNMLMKLRNVDHFTEEEIREALGGAPTRYRIQTLAGGDPGPHAPDYAIGPGKWSITDKDHLIQEDLVVTDFGEAFVPGGHKNSRYAIPRAHAAPEVTFTSEPGLPSDIWSLGVAIMAVLGTDPFLNDIRSTVMALERYLGPLPLRYRTDFEKQQNKHLLECYNYTRSRWQDYILMEQVSPEDRPELRVFSLTESQKNDPSHPAAYESVAALEEARDEERGGYAHPISDILGCGKEVFFEKTDPRYGPERAGPYEMPREEADLLADLALKIFRYEPSERITTAEMMQHECLRERESEDENVEETTQGLGNLQLVSP</sequence>
<evidence type="ECO:0000256" key="7">
    <source>
        <dbReference type="ARBA" id="ARBA00022679"/>
    </source>
</evidence>
<dbReference type="Gene3D" id="1.10.510.10">
    <property type="entry name" value="Transferase(Phosphotransferase) domain 1"/>
    <property type="match status" value="1"/>
</dbReference>
<evidence type="ECO:0000256" key="1">
    <source>
        <dbReference type="ARBA" id="ARBA00003747"/>
    </source>
</evidence>
<evidence type="ECO:0000256" key="4">
    <source>
        <dbReference type="ARBA" id="ARBA00013948"/>
    </source>
</evidence>
<comment type="caution">
    <text evidence="18">The sequence shown here is derived from an EMBL/GenBank/DDBJ whole genome shotgun (WGS) entry which is preliminary data.</text>
</comment>
<dbReference type="InterPro" id="IPR008266">
    <property type="entry name" value="Tyr_kinase_AS"/>
</dbReference>
<gene>
    <name evidence="18" type="ORF">PG991_002855</name>
</gene>
<evidence type="ECO:0000256" key="10">
    <source>
        <dbReference type="ARBA" id="ARBA00022840"/>
    </source>
</evidence>
<dbReference type="PROSITE" id="PS00109">
    <property type="entry name" value="PROTEIN_KINASE_TYR"/>
    <property type="match status" value="1"/>
</dbReference>
<evidence type="ECO:0000256" key="16">
    <source>
        <dbReference type="SAM" id="MobiDB-lite"/>
    </source>
</evidence>
<evidence type="ECO:0000256" key="8">
    <source>
        <dbReference type="ARBA" id="ARBA00022741"/>
    </source>
</evidence>
<reference evidence="18 19" key="1">
    <citation type="submission" date="2023-01" db="EMBL/GenBank/DDBJ databases">
        <title>Analysis of 21 Apiospora genomes using comparative genomics revels a genus with tremendous synthesis potential of carbohydrate active enzymes and secondary metabolites.</title>
        <authorList>
            <person name="Sorensen T."/>
        </authorList>
    </citation>
    <scope>NUCLEOTIDE SEQUENCE [LARGE SCALE GENOMIC DNA]</scope>
    <source>
        <strain evidence="18 19">CBS 20057</strain>
    </source>
</reference>
<name>A0ABR1SH05_9PEZI</name>
<feature type="region of interest" description="Disordered" evidence="16">
    <location>
        <begin position="1"/>
        <end position="26"/>
    </location>
</feature>
<proteinExistence type="predicted"/>
<dbReference type="PROSITE" id="PS00107">
    <property type="entry name" value="PROTEIN_KINASE_ATP"/>
    <property type="match status" value="1"/>
</dbReference>
<dbReference type="Proteomes" id="UP001396898">
    <property type="component" value="Unassembled WGS sequence"/>
</dbReference>
<accession>A0ABR1SH05</accession>
<keyword evidence="10 15" id="KW-0067">ATP-binding</keyword>
<dbReference type="InterPro" id="IPR011009">
    <property type="entry name" value="Kinase-like_dom_sf"/>
</dbReference>
<evidence type="ECO:0000256" key="12">
    <source>
        <dbReference type="ARBA" id="ARBA00033194"/>
    </source>
</evidence>
<evidence type="ECO:0000256" key="9">
    <source>
        <dbReference type="ARBA" id="ARBA00022777"/>
    </source>
</evidence>
<comment type="catalytic activity">
    <reaction evidence="14">
        <text>L-seryl-[protein] + ATP = O-phospho-L-seryl-[protein] + ADP + H(+)</text>
        <dbReference type="Rhea" id="RHEA:17989"/>
        <dbReference type="Rhea" id="RHEA-COMP:9863"/>
        <dbReference type="Rhea" id="RHEA-COMP:11604"/>
        <dbReference type="ChEBI" id="CHEBI:15378"/>
        <dbReference type="ChEBI" id="CHEBI:29999"/>
        <dbReference type="ChEBI" id="CHEBI:30616"/>
        <dbReference type="ChEBI" id="CHEBI:83421"/>
        <dbReference type="ChEBI" id="CHEBI:456216"/>
        <dbReference type="EC" id="2.7.11.1"/>
    </reaction>
</comment>
<protein>
    <recommendedName>
        <fullName evidence="5">EKC/KEOPS complex subunit BUD32</fullName>
        <ecNumber evidence="3">2.7.11.1</ecNumber>
    </recommendedName>
    <alternativeName>
        <fullName evidence="11 12">Atypical Serine/threonine protein kinase BUD32</fullName>
    </alternativeName>
    <alternativeName>
        <fullName evidence="4">EKC/KEOPS complex subunit bud32</fullName>
    </alternativeName>
</protein>
<evidence type="ECO:0000256" key="2">
    <source>
        <dbReference type="ARBA" id="ARBA00011534"/>
    </source>
</evidence>
<comment type="catalytic activity">
    <reaction evidence="13">
        <text>L-threonyl-[protein] + ATP = O-phospho-L-threonyl-[protein] + ADP + H(+)</text>
        <dbReference type="Rhea" id="RHEA:46608"/>
        <dbReference type="Rhea" id="RHEA-COMP:11060"/>
        <dbReference type="Rhea" id="RHEA-COMP:11605"/>
        <dbReference type="ChEBI" id="CHEBI:15378"/>
        <dbReference type="ChEBI" id="CHEBI:30013"/>
        <dbReference type="ChEBI" id="CHEBI:30616"/>
        <dbReference type="ChEBI" id="CHEBI:61977"/>
        <dbReference type="ChEBI" id="CHEBI:456216"/>
        <dbReference type="EC" id="2.7.11.1"/>
    </reaction>
</comment>
<feature type="compositionally biased region" description="Polar residues" evidence="16">
    <location>
        <begin position="504"/>
        <end position="516"/>
    </location>
</feature>
<dbReference type="PANTHER" id="PTHR45646:SF11">
    <property type="entry name" value="SERINE_THREONINE-PROTEIN KINASE DOA"/>
    <property type="match status" value="1"/>
</dbReference>
<dbReference type="InterPro" id="IPR017441">
    <property type="entry name" value="Protein_kinase_ATP_BS"/>
</dbReference>
<evidence type="ECO:0000313" key="19">
    <source>
        <dbReference type="Proteomes" id="UP001396898"/>
    </source>
</evidence>
<feature type="compositionally biased region" description="Polar residues" evidence="16">
    <location>
        <begin position="1"/>
        <end position="11"/>
    </location>
</feature>
<dbReference type="SMART" id="SM00220">
    <property type="entry name" value="S_TKc"/>
    <property type="match status" value="1"/>
</dbReference>